<protein>
    <submittedName>
        <fullName evidence="2">Peptidoglycan-binding protein</fullName>
    </submittedName>
</protein>
<dbReference type="Proteomes" id="UP000093748">
    <property type="component" value="Unassembled WGS sequence"/>
</dbReference>
<reference evidence="2" key="1">
    <citation type="submission" date="2016-06" db="EMBL/GenBank/DDBJ databases">
        <authorList>
            <person name="Kjaerup R.B."/>
            <person name="Dalgaard T.S."/>
            <person name="Juul-Madsen H.R."/>
        </authorList>
    </citation>
    <scope>NUCLEOTIDE SEQUENCE</scope>
    <source>
        <strain evidence="2">R7ANS::ICEMlSym2042</strain>
    </source>
</reference>
<dbReference type="GeneID" id="66685579"/>
<dbReference type="InterPro" id="IPR036365">
    <property type="entry name" value="PGBD-like_sf"/>
</dbReference>
<gene>
    <name evidence="2" type="ORF">BAE39_16025</name>
</gene>
<organism evidence="2">
    <name type="scientific">Rhizobium loti</name>
    <name type="common">Mesorhizobium loti</name>
    <dbReference type="NCBI Taxonomy" id="381"/>
    <lineage>
        <taxon>Bacteria</taxon>
        <taxon>Pseudomonadati</taxon>
        <taxon>Pseudomonadota</taxon>
        <taxon>Alphaproteobacteria</taxon>
        <taxon>Hyphomicrobiales</taxon>
        <taxon>Phyllobacteriaceae</taxon>
        <taxon>Mesorhizobium</taxon>
    </lineage>
</organism>
<dbReference type="Gene3D" id="1.10.101.10">
    <property type="entry name" value="PGBD-like superfamily/PGBD"/>
    <property type="match status" value="1"/>
</dbReference>
<dbReference type="OrthoDB" id="8433035at2"/>
<dbReference type="AlphaFoldDB" id="A0A1A5HX07"/>
<evidence type="ECO:0000313" key="2">
    <source>
        <dbReference type="EMBL" id="OBP77500.1"/>
    </source>
</evidence>
<dbReference type="SUPFAM" id="SSF47090">
    <property type="entry name" value="PGBD-like"/>
    <property type="match status" value="1"/>
</dbReference>
<feature type="domain" description="Peptidoglycan binding-like" evidence="1">
    <location>
        <begin position="211"/>
        <end position="266"/>
    </location>
</feature>
<dbReference type="RefSeq" id="WP_032929133.1">
    <property type="nucleotide sequence ID" value="NZ_LZTH01000012.1"/>
</dbReference>
<evidence type="ECO:0000259" key="1">
    <source>
        <dbReference type="Pfam" id="PF01471"/>
    </source>
</evidence>
<dbReference type="InterPro" id="IPR036366">
    <property type="entry name" value="PGBDSf"/>
</dbReference>
<name>A0A1A5HX07_RHILI</name>
<dbReference type="EMBL" id="LZTJ01000012">
    <property type="protein sequence ID" value="OBP77500.1"/>
    <property type="molecule type" value="Genomic_DNA"/>
</dbReference>
<sequence>MGLFDEYKEGYVRNWEKLEIRSNRASVVKKEAKRILDGKPIYTQIESRTGVPWWFVGLCHYRESSLNFGTYLGNGQPLGQRTTIVPKGRGPFTGPNAFVDGALDALRLEGFVGASDWGIARTLFRLEGFNGYGYHGKGVNSPYLYGGSTLYGPPEARGGKYVRDHVFDPNFVDTQLGTAVILKALLSLDPTISIDSNDGSTSLEPDDEMAKDVVWLQHSLNALGANPQLVEDGKSGPLTRTALSRFQQLNGLNDTGLADPLTIAAIDRQLQPSPDGAASDIREKLESLQAAIRALTDRSDKVPSPANVNTAGVNSDLADIVSALGGAVQRVANTVPPVNQGGSQQDRLRRAIDLVSAILLPGQAKDAPLGPVNGALGQTIGNLLDGKKSAIGIGGAIITQLLSKLATSSGVSGDLTAVGTALSNITPATGLSPFAMPLFLGLAAWGFLGKLEKWNQGTSTTPLN</sequence>
<proteinExistence type="predicted"/>
<dbReference type="Pfam" id="PF01471">
    <property type="entry name" value="PG_binding_1"/>
    <property type="match status" value="1"/>
</dbReference>
<accession>A0A1A5HX07</accession>
<dbReference type="InterPro" id="IPR002477">
    <property type="entry name" value="Peptidoglycan-bd-like"/>
</dbReference>
<comment type="caution">
    <text evidence="2">The sequence shown here is derived from an EMBL/GenBank/DDBJ whole genome shotgun (WGS) entry which is preliminary data.</text>
</comment>